<dbReference type="Proteomes" id="UP000439903">
    <property type="component" value="Unassembled WGS sequence"/>
</dbReference>
<proteinExistence type="predicted"/>
<dbReference type="AlphaFoldDB" id="A0A8H4B3S3"/>
<evidence type="ECO:0000313" key="2">
    <source>
        <dbReference type="Proteomes" id="UP000439903"/>
    </source>
</evidence>
<sequence length="329" mass="37070">MILNKKAIKYSIHAQPNHPLAKLWGINDIDVPEWLDAEKYLIMIDGILRQILAEDNFIASFGGTYIDKFKNCLVVNTVDYSKIEELLALPKISPYNESLHFENVTTSIKQLKDYFQEITLIADKFINAVEPFNPKIIYATTQSVSQNMIRPRRRDVNSRDLDVKYLVMICTLQPQGIAMILRAAVKTIFFYSPWNSNSLVLPIGPIRFESRAVIRVDNENLDPQFVIRNDDANQYKELIIINDGTISSHYAHVCKSGVITHLTCGYALGDAGGPVFSFASEENLHSVDVYGIVVTVGLGICAVQSLDTILLNFRAELKFLKIFCLCEGS</sequence>
<gene>
    <name evidence="1" type="ORF">F8M41_013749</name>
</gene>
<reference evidence="1 2" key="1">
    <citation type="journal article" date="2019" name="Environ. Microbiol.">
        <title>At the nexus of three kingdoms: the genome of the mycorrhizal fungus Gigaspora margarita provides insights into plant, endobacterial and fungal interactions.</title>
        <authorList>
            <person name="Venice F."/>
            <person name="Ghignone S."/>
            <person name="Salvioli di Fossalunga A."/>
            <person name="Amselem J."/>
            <person name="Novero M."/>
            <person name="Xianan X."/>
            <person name="Sedzielewska Toro K."/>
            <person name="Morin E."/>
            <person name="Lipzen A."/>
            <person name="Grigoriev I.V."/>
            <person name="Henrissat B."/>
            <person name="Martin F.M."/>
            <person name="Bonfante P."/>
        </authorList>
    </citation>
    <scope>NUCLEOTIDE SEQUENCE [LARGE SCALE GENOMIC DNA]</scope>
    <source>
        <strain evidence="1 2">BEG34</strain>
    </source>
</reference>
<dbReference type="EMBL" id="WTPW01000029">
    <property type="protein sequence ID" value="KAF0557222.1"/>
    <property type="molecule type" value="Genomic_DNA"/>
</dbReference>
<evidence type="ECO:0000313" key="1">
    <source>
        <dbReference type="EMBL" id="KAF0557222.1"/>
    </source>
</evidence>
<accession>A0A8H4B3S3</accession>
<organism evidence="1 2">
    <name type="scientific">Gigaspora margarita</name>
    <dbReference type="NCBI Taxonomy" id="4874"/>
    <lineage>
        <taxon>Eukaryota</taxon>
        <taxon>Fungi</taxon>
        <taxon>Fungi incertae sedis</taxon>
        <taxon>Mucoromycota</taxon>
        <taxon>Glomeromycotina</taxon>
        <taxon>Glomeromycetes</taxon>
        <taxon>Diversisporales</taxon>
        <taxon>Gigasporaceae</taxon>
        <taxon>Gigaspora</taxon>
    </lineage>
</organism>
<name>A0A8H4B3S3_GIGMA</name>
<comment type="caution">
    <text evidence="1">The sequence shown here is derived from an EMBL/GenBank/DDBJ whole genome shotgun (WGS) entry which is preliminary data.</text>
</comment>
<keyword evidence="2" id="KW-1185">Reference proteome</keyword>
<protein>
    <submittedName>
        <fullName evidence="1">Uncharacterized protein</fullName>
    </submittedName>
</protein>